<keyword evidence="2" id="KW-0378">Hydrolase</keyword>
<name>A0ABS8BSY4_9RHOB</name>
<reference evidence="2" key="1">
    <citation type="submission" date="2021-10" db="EMBL/GenBank/DDBJ databases">
        <title>Loktanella gaetbuli sp. nov., isolated from a tidal flat.</title>
        <authorList>
            <person name="Park S."/>
            <person name="Yoon J.-H."/>
        </authorList>
    </citation>
    <scope>NUCLEOTIDE SEQUENCE</scope>
    <source>
        <strain evidence="2">TSTF-M6</strain>
    </source>
</reference>
<dbReference type="PRINTS" id="PR00111">
    <property type="entry name" value="ABHYDROLASE"/>
</dbReference>
<dbReference type="Proteomes" id="UP001138961">
    <property type="component" value="Unassembled WGS sequence"/>
</dbReference>
<dbReference type="EMBL" id="JAJATZ010000002">
    <property type="protein sequence ID" value="MCB5198845.1"/>
    <property type="molecule type" value="Genomic_DNA"/>
</dbReference>
<evidence type="ECO:0000259" key="1">
    <source>
        <dbReference type="Pfam" id="PF12146"/>
    </source>
</evidence>
<dbReference type="Gene3D" id="3.40.50.1820">
    <property type="entry name" value="alpha/beta hydrolase"/>
    <property type="match status" value="1"/>
</dbReference>
<dbReference type="InterPro" id="IPR022742">
    <property type="entry name" value="Hydrolase_4"/>
</dbReference>
<accession>A0ABS8BSY4</accession>
<dbReference type="InterPro" id="IPR000073">
    <property type="entry name" value="AB_hydrolase_1"/>
</dbReference>
<gene>
    <name evidence="2" type="ORF">LGQ03_06295</name>
</gene>
<dbReference type="SUPFAM" id="SSF53474">
    <property type="entry name" value="alpha/beta-Hydrolases"/>
    <property type="match status" value="1"/>
</dbReference>
<dbReference type="PANTHER" id="PTHR43798">
    <property type="entry name" value="MONOACYLGLYCEROL LIPASE"/>
    <property type="match status" value="1"/>
</dbReference>
<dbReference type="RefSeq" id="WP_226747711.1">
    <property type="nucleotide sequence ID" value="NZ_JAJATZ010000002.1"/>
</dbReference>
<feature type="domain" description="Serine aminopeptidase S33" evidence="1">
    <location>
        <begin position="57"/>
        <end position="264"/>
    </location>
</feature>
<evidence type="ECO:0000313" key="2">
    <source>
        <dbReference type="EMBL" id="MCB5198845.1"/>
    </source>
</evidence>
<comment type="caution">
    <text evidence="2">The sequence shown here is derived from an EMBL/GenBank/DDBJ whole genome shotgun (WGS) entry which is preliminary data.</text>
</comment>
<keyword evidence="3" id="KW-1185">Reference proteome</keyword>
<dbReference type="PANTHER" id="PTHR43798:SF33">
    <property type="entry name" value="HYDROLASE, PUTATIVE (AFU_ORTHOLOGUE AFUA_2G14860)-RELATED"/>
    <property type="match status" value="1"/>
</dbReference>
<proteinExistence type="predicted"/>
<dbReference type="GO" id="GO:0016787">
    <property type="term" value="F:hydrolase activity"/>
    <property type="evidence" value="ECO:0007669"/>
    <property type="project" value="UniProtKB-KW"/>
</dbReference>
<protein>
    <submittedName>
        <fullName evidence="2">Alpha/beta hydrolase</fullName>
    </submittedName>
</protein>
<sequence length="318" mass="34106">MIWLIVLAVLLLLACWPFLSEARKPPLTADIRGTGTWAALSQGRTWYRWTGPSRGPVVVAIHGLTTPSPVFDDLAGHLAQSGYRVLCYDLYGRGLSDAVAGTQDGAFFLRQLDDLLRDQDVTGPVTLVGYSMGGTIATLFAARNAARVERIVLLASAGMGLNLTPFWRFARDTPVIGDWLARGFGAGDLRQVAATGTAIGRVQHDQLMRRGYLPAVLSSLRGALSAQMQDAHRAVAAAEIPVLAIWGGMDSTIPTAAMGQLAQWNRKVVHEVVPDATHALPWQHADVVAELMRDWMDGQAVASSETAAGTKSGDPTQV</sequence>
<dbReference type="Pfam" id="PF12146">
    <property type="entry name" value="Hydrolase_4"/>
    <property type="match status" value="1"/>
</dbReference>
<dbReference type="InterPro" id="IPR050266">
    <property type="entry name" value="AB_hydrolase_sf"/>
</dbReference>
<evidence type="ECO:0000313" key="3">
    <source>
        <dbReference type="Proteomes" id="UP001138961"/>
    </source>
</evidence>
<dbReference type="InterPro" id="IPR029058">
    <property type="entry name" value="AB_hydrolase_fold"/>
</dbReference>
<organism evidence="2 3">
    <name type="scientific">Loktanella gaetbuli</name>
    <dbReference type="NCBI Taxonomy" id="2881335"/>
    <lineage>
        <taxon>Bacteria</taxon>
        <taxon>Pseudomonadati</taxon>
        <taxon>Pseudomonadota</taxon>
        <taxon>Alphaproteobacteria</taxon>
        <taxon>Rhodobacterales</taxon>
        <taxon>Roseobacteraceae</taxon>
        <taxon>Loktanella</taxon>
    </lineage>
</organism>